<dbReference type="Proteomes" id="UP000007437">
    <property type="component" value="Chromosome"/>
</dbReference>
<dbReference type="KEGG" id="brh:RBRH_02054"/>
<protein>
    <recommendedName>
        <fullName evidence="2">LPS-assembly protein LptD</fullName>
    </recommendedName>
</protein>
<feature type="region of interest" description="Disordered" evidence="3">
    <location>
        <begin position="32"/>
        <end position="51"/>
    </location>
</feature>
<feature type="region of interest" description="Disordered" evidence="3">
    <location>
        <begin position="1"/>
        <end position="22"/>
    </location>
</feature>
<proteinExistence type="inferred from homology"/>
<dbReference type="Pfam" id="PF04453">
    <property type="entry name" value="LptD"/>
    <property type="match status" value="1"/>
</dbReference>
<dbReference type="GO" id="GO:0015920">
    <property type="term" value="P:lipopolysaccharide transport"/>
    <property type="evidence" value="ECO:0007669"/>
    <property type="project" value="InterPro"/>
</dbReference>
<dbReference type="PANTHER" id="PTHR30189:SF1">
    <property type="entry name" value="LPS-ASSEMBLY PROTEIN LPTD"/>
    <property type="match status" value="1"/>
</dbReference>
<sequence>MRPALARGAGPEAGAGSSAAMLPGRPLMPGGVASSTAFMPPTQLDRTNLSPAPNSRRVPCLTHVVAALLAVPGFLPALSHAQLIGAAAQPTRLDAPWGLRVAPQLEEHALPSGAPPAVFGLSEVASGTADRDASLEGSAELRRYTSVIKADSIHYDVDTDLADAFGNVHIVHNGNAFAGPDAHLKVGASEGYITRPKYHFNLTGGSGAAERIDMIDDARSVVHRGTYTGCPCDSDPAWYVRATRLDMDTDANLGVARNGVVFFQGVPIFASPWLSFPLSGGRQSGLLPPTVTMSSTTGFEMSLPYYFNLAPNYDLTLTPRIMSRRGVLIAPSFRYLSPTYSGSLNVEYLPYDRTTHSKRYAVFFNHSQNLGNGFGGYIYYNRVSDKTYPEDLASGNAFLLGTQMLYQQEVGLTYNSGPWAALLREQHWQTLPPSTAPYGREPQLNVKYSRYNVGGLDFGAEVDATRFSITTADATEGARFVFNPYVAYPILRPGYFFTPKVQWHVASYDLSTIGADAPAGQPKRFNVSVPTLSLDSGLVFDRSIRLFGQDYIQTLEPRLYYVYTPYRNQQFAPLFDTAEADFGLAEIFTASSFVGNDRVADANRLTAALTSRFIDAASGDERARFVIAQQYYFRNQRVTFTPSQPVSQAAHSDVIIGSSFKLGDSFATEQAFQYNQNNNQLVRTNLGFSWSPAERRVLNAAYRYTRSNTTLSYEPINQWVISAQWPLARRLYGVGRVNYDLVRHRLVDALAGFEYDARCWSFGIGFQKYANGVNSSNQPSTGTRVLAQLQLKGFATIDNGLGPQFRTSVPGYQPVPPLPAPQARFTHYQ</sequence>
<dbReference type="PANTHER" id="PTHR30189">
    <property type="entry name" value="LPS-ASSEMBLY PROTEIN"/>
    <property type="match status" value="1"/>
</dbReference>
<name>E5ALL5_MYCRK</name>
<evidence type="ECO:0000256" key="3">
    <source>
        <dbReference type="SAM" id="MobiDB-lite"/>
    </source>
</evidence>
<dbReference type="GO" id="GO:1990351">
    <property type="term" value="C:transporter complex"/>
    <property type="evidence" value="ECO:0007669"/>
    <property type="project" value="TreeGrafter"/>
</dbReference>
<evidence type="ECO:0000256" key="2">
    <source>
        <dbReference type="HAMAP-Rule" id="MF_01411"/>
    </source>
</evidence>
<dbReference type="GO" id="GO:0043165">
    <property type="term" value="P:Gram-negative-bacterium-type cell outer membrane assembly"/>
    <property type="evidence" value="ECO:0007669"/>
    <property type="project" value="UniProtKB-UniRule"/>
</dbReference>
<keyword evidence="1 2" id="KW-0732">Signal</keyword>
<evidence type="ECO:0000256" key="1">
    <source>
        <dbReference type="ARBA" id="ARBA00022729"/>
    </source>
</evidence>
<comment type="function">
    <text evidence="2">Together with LptE, is involved in the assembly of lipopolysaccharide (LPS) at the surface of the outer membrane.</text>
</comment>
<accession>E5ALL5</accession>
<comment type="similarity">
    <text evidence="2">Belongs to the LptD family.</text>
</comment>
<keyword evidence="2" id="KW-0998">Cell outer membrane</keyword>
<reference evidence="5 6" key="1">
    <citation type="journal article" date="2011" name="J. Bacteriol.">
        <title>Complete genome sequence of Burkholderia rhizoxinica, an endosymbiont of Rhizopus microsporus.</title>
        <authorList>
            <person name="Lackner G."/>
            <person name="Moebius N."/>
            <person name="Partida-Martinez L."/>
            <person name="Hertweck C."/>
        </authorList>
    </citation>
    <scope>NUCLEOTIDE SEQUENCE [LARGE SCALE GENOMIC DNA]</scope>
    <source>
        <strain evidence="6">DSM 19002 / CIP 109453 / HKI 454</strain>
    </source>
</reference>
<dbReference type="HOGENOM" id="CLU_009039_0_0_4"/>
<dbReference type="InterPro" id="IPR050218">
    <property type="entry name" value="LptD"/>
</dbReference>
<feature type="region of interest" description="Disordered" evidence="3">
    <location>
        <begin position="808"/>
        <end position="829"/>
    </location>
</feature>
<organism evidence="5 6">
    <name type="scientific">Mycetohabitans rhizoxinica (strain DSM 19002 / CIP 109453 / HKI 454)</name>
    <name type="common">Paraburkholderia rhizoxinica</name>
    <dbReference type="NCBI Taxonomy" id="882378"/>
    <lineage>
        <taxon>Bacteria</taxon>
        <taxon>Pseudomonadati</taxon>
        <taxon>Pseudomonadota</taxon>
        <taxon>Betaproteobacteria</taxon>
        <taxon>Burkholderiales</taxon>
        <taxon>Burkholderiaceae</taxon>
        <taxon>Mycetohabitans</taxon>
    </lineage>
</organism>
<evidence type="ECO:0000313" key="6">
    <source>
        <dbReference type="Proteomes" id="UP000007437"/>
    </source>
</evidence>
<comment type="caution">
    <text evidence="2">Lacks conserved residue(s) required for the propagation of feature annotation.</text>
</comment>
<dbReference type="GO" id="GO:0009279">
    <property type="term" value="C:cell outer membrane"/>
    <property type="evidence" value="ECO:0007669"/>
    <property type="project" value="UniProtKB-SubCell"/>
</dbReference>
<dbReference type="AlphaFoldDB" id="E5ALL5"/>
<dbReference type="InterPro" id="IPR020889">
    <property type="entry name" value="LipoPS_assembly_LptD"/>
</dbReference>
<feature type="domain" description="LptD C-terminal" evidence="4">
    <location>
        <begin position="358"/>
        <end position="730"/>
    </location>
</feature>
<dbReference type="InterPro" id="IPR007543">
    <property type="entry name" value="LptD_C"/>
</dbReference>
<feature type="compositionally biased region" description="Low complexity" evidence="3">
    <location>
        <begin position="1"/>
        <end position="20"/>
    </location>
</feature>
<comment type="subunit">
    <text evidence="2">Component of the lipopolysaccharide transport and assembly complex. Interacts with LptE and LptA.</text>
</comment>
<evidence type="ECO:0000259" key="4">
    <source>
        <dbReference type="Pfam" id="PF04453"/>
    </source>
</evidence>
<gene>
    <name evidence="2" type="primary">lptD</name>
    <name evidence="5" type="ordered locus">RBRH_02054</name>
</gene>
<dbReference type="HAMAP" id="MF_01411">
    <property type="entry name" value="LPS_assembly_LptD"/>
    <property type="match status" value="1"/>
</dbReference>
<dbReference type="STRING" id="882378.RBRH_02054"/>
<evidence type="ECO:0000313" key="5">
    <source>
        <dbReference type="EMBL" id="CBW76036.1"/>
    </source>
</evidence>
<keyword evidence="2" id="KW-0472">Membrane</keyword>
<dbReference type="EMBL" id="FR687359">
    <property type="protein sequence ID" value="CBW76036.1"/>
    <property type="molecule type" value="Genomic_DNA"/>
</dbReference>
<comment type="subcellular location">
    <subcellularLocation>
        <location evidence="2">Cell outer membrane</location>
    </subcellularLocation>
</comment>
<dbReference type="eggNOG" id="COG1452">
    <property type="taxonomic scope" value="Bacteria"/>
</dbReference>